<dbReference type="Proteomes" id="UP000254741">
    <property type="component" value="Unassembled WGS sequence"/>
</dbReference>
<dbReference type="AlphaFoldDB" id="A0A379TA85"/>
<proteinExistence type="predicted"/>
<evidence type="ECO:0000313" key="3">
    <source>
        <dbReference type="EMBL" id="SUG47046.1"/>
    </source>
</evidence>
<feature type="domain" description="Glycosyltransferase 2-like" evidence="1">
    <location>
        <begin position="6"/>
        <end position="113"/>
    </location>
</feature>
<keyword evidence="3" id="KW-0808">Transferase</keyword>
<dbReference type="RefSeq" id="WP_080161248.1">
    <property type="nucleotide sequence ID" value="NZ_DACWUK010000012.1"/>
</dbReference>
<organism evidence="3 4">
    <name type="scientific">Salmonella enterica subsp. arizonae</name>
    <dbReference type="NCBI Taxonomy" id="59203"/>
    <lineage>
        <taxon>Bacteria</taxon>
        <taxon>Pseudomonadati</taxon>
        <taxon>Pseudomonadota</taxon>
        <taxon>Gammaproteobacteria</taxon>
        <taxon>Enterobacterales</taxon>
        <taxon>Enterobacteriaceae</taxon>
        <taxon>Salmonella</taxon>
    </lineage>
</organism>
<evidence type="ECO:0000259" key="1">
    <source>
        <dbReference type="Pfam" id="PF00535"/>
    </source>
</evidence>
<dbReference type="InterPro" id="IPR029044">
    <property type="entry name" value="Nucleotide-diphossugar_trans"/>
</dbReference>
<dbReference type="PANTHER" id="PTHR22916">
    <property type="entry name" value="GLYCOSYLTRANSFERASE"/>
    <property type="match status" value="1"/>
</dbReference>
<dbReference type="SUPFAM" id="SSF53448">
    <property type="entry name" value="Nucleotide-diphospho-sugar transferases"/>
    <property type="match status" value="1"/>
</dbReference>
<dbReference type="Proteomes" id="UP000322837">
    <property type="component" value="Unassembled WGS sequence"/>
</dbReference>
<dbReference type="GO" id="GO:0016758">
    <property type="term" value="F:hexosyltransferase activity"/>
    <property type="evidence" value="ECO:0007669"/>
    <property type="project" value="UniProtKB-ARBA"/>
</dbReference>
<keyword evidence="3" id="KW-0328">Glycosyltransferase</keyword>
<sequence>MSVIFSIITPTYNRSQELELLFNSLNRQDVIGFEWIVIDDGSIDNTKERVKKYIEYSKNLYDIKYFYQENQGKNSAVNKGIQNASGEYIVIIDSDDYLCDNALSCVKHYIDQGLFSLNKDLIGISGVKVDEQMSPVCFISDANMTIMSHYDWFYRQHRLGDRIDFYKASVLKTNIINNFPKEKFITEDALWLNLKGKKLFINEPLLIVKYTDDGLSSRYRTLLKQNPFGSAYYYYVLLINSDNVLIKCKASTLIIYYIILTIMKNNNSFIGLLSILISPITCLLKLFQK</sequence>
<evidence type="ECO:0000313" key="4">
    <source>
        <dbReference type="Proteomes" id="UP000254741"/>
    </source>
</evidence>
<accession>A0A379TA85</accession>
<evidence type="ECO:0000313" key="5">
    <source>
        <dbReference type="Proteomes" id="UP000322837"/>
    </source>
</evidence>
<dbReference type="PANTHER" id="PTHR22916:SF3">
    <property type="entry name" value="UDP-GLCNAC:BETAGAL BETA-1,3-N-ACETYLGLUCOSAMINYLTRANSFERASE-LIKE PROTEIN 1"/>
    <property type="match status" value="1"/>
</dbReference>
<dbReference type="EMBL" id="VXJW01000010">
    <property type="protein sequence ID" value="KAA8662457.1"/>
    <property type="molecule type" value="Genomic_DNA"/>
</dbReference>
<reference evidence="3 4" key="1">
    <citation type="submission" date="2018-06" db="EMBL/GenBank/DDBJ databases">
        <authorList>
            <consortium name="Pathogen Informatics"/>
            <person name="Doyle S."/>
        </authorList>
    </citation>
    <scope>NUCLEOTIDE SEQUENCE [LARGE SCALE GENOMIC DNA]</scope>
    <source>
        <strain evidence="3 4">NCTC8297</strain>
    </source>
</reference>
<dbReference type="CDD" id="cd00761">
    <property type="entry name" value="Glyco_tranf_GTA_type"/>
    <property type="match status" value="1"/>
</dbReference>
<evidence type="ECO:0000313" key="2">
    <source>
        <dbReference type="EMBL" id="KAA8662457.1"/>
    </source>
</evidence>
<gene>
    <name evidence="2" type="ORF">F4V61_17075</name>
    <name evidence="3" type="ORF">NCTC8297_02289</name>
</gene>
<dbReference type="Pfam" id="PF00535">
    <property type="entry name" value="Glycos_transf_2"/>
    <property type="match status" value="1"/>
</dbReference>
<dbReference type="EMBL" id="UGXG01000002">
    <property type="protein sequence ID" value="SUG47046.1"/>
    <property type="molecule type" value="Genomic_DNA"/>
</dbReference>
<protein>
    <submittedName>
        <fullName evidence="3">Glycosyl transferase</fullName>
        <ecNumber evidence="3">2.4.1.-</ecNumber>
    </submittedName>
    <submittedName>
        <fullName evidence="2">Glycosyltransferase family 2 protein</fullName>
    </submittedName>
</protein>
<dbReference type="InterPro" id="IPR001173">
    <property type="entry name" value="Glyco_trans_2-like"/>
</dbReference>
<dbReference type="Gene3D" id="3.90.550.10">
    <property type="entry name" value="Spore Coat Polysaccharide Biosynthesis Protein SpsA, Chain A"/>
    <property type="match status" value="1"/>
</dbReference>
<dbReference type="EC" id="2.4.1.-" evidence="3"/>
<reference evidence="2 5" key="2">
    <citation type="submission" date="2019-09" db="EMBL/GenBank/DDBJ databases">
        <title>Draft genome sequence of various Type strains from the CCUG.</title>
        <authorList>
            <person name="Pineiro-Iglesias B."/>
            <person name="Tunovic T."/>
            <person name="Unosson C."/>
            <person name="Inganas E."/>
            <person name="Ohlen M."/>
            <person name="Cardew S."/>
            <person name="Jensie-Markopoulos S."/>
            <person name="Salva-Serra F."/>
            <person name="Jaen-Luchoro D."/>
            <person name="Karlsson R."/>
            <person name="Svensson-Stadler L."/>
            <person name="Chun J."/>
            <person name="Moore E."/>
        </authorList>
    </citation>
    <scope>NUCLEOTIDE SEQUENCE [LARGE SCALE GENOMIC DNA]</scope>
    <source>
        <strain evidence="2 5">CCUG 6322T</strain>
    </source>
</reference>
<name>A0A379TA85_SALER</name>